<dbReference type="Proteomes" id="UP000026915">
    <property type="component" value="Chromosome 7"/>
</dbReference>
<evidence type="ECO:0000313" key="13">
    <source>
        <dbReference type="EMBL" id="EOY13371.1"/>
    </source>
</evidence>
<keyword evidence="11" id="KW-0325">Glycoprotein</keyword>
<dbReference type="PANTHER" id="PTHR48061:SF46">
    <property type="entry name" value="LEUCINE-RICH REPEAT-CONTAINING N-TERMINAL PLANT-TYPE DOMAIN-CONTAINING PROTEIN"/>
    <property type="match status" value="1"/>
</dbReference>
<evidence type="ECO:0000256" key="3">
    <source>
        <dbReference type="ARBA" id="ARBA00022475"/>
    </source>
</evidence>
<evidence type="ECO:0000313" key="14">
    <source>
        <dbReference type="Proteomes" id="UP000026915"/>
    </source>
</evidence>
<dbReference type="PRINTS" id="PR00019">
    <property type="entry name" value="LEURICHRPT"/>
</dbReference>
<comment type="subcellular location">
    <subcellularLocation>
        <location evidence="1">Cell membrane</location>
        <topology evidence="1">Single-pass type I membrane protein</topology>
    </subcellularLocation>
</comment>
<keyword evidence="9 12" id="KW-0472">Membrane</keyword>
<feature type="transmembrane region" description="Helical" evidence="12">
    <location>
        <begin position="1436"/>
        <end position="1457"/>
    </location>
</feature>
<organism evidence="13 14">
    <name type="scientific">Theobroma cacao</name>
    <name type="common">Cacao</name>
    <name type="synonym">Cocoa</name>
    <dbReference type="NCBI Taxonomy" id="3641"/>
    <lineage>
        <taxon>Eukaryota</taxon>
        <taxon>Viridiplantae</taxon>
        <taxon>Streptophyta</taxon>
        <taxon>Embryophyta</taxon>
        <taxon>Tracheophyta</taxon>
        <taxon>Spermatophyta</taxon>
        <taxon>Magnoliopsida</taxon>
        <taxon>eudicotyledons</taxon>
        <taxon>Gunneridae</taxon>
        <taxon>Pentapetalae</taxon>
        <taxon>rosids</taxon>
        <taxon>malvids</taxon>
        <taxon>Malvales</taxon>
        <taxon>Malvaceae</taxon>
        <taxon>Byttnerioideae</taxon>
        <taxon>Theobroma</taxon>
    </lineage>
</organism>
<dbReference type="FunCoup" id="A0A061F8J0">
    <property type="interactions" value="291"/>
</dbReference>
<gene>
    <name evidence="13" type="ORF">TCM_031931</name>
</gene>
<dbReference type="Pfam" id="PF13855">
    <property type="entry name" value="LRR_8"/>
    <property type="match status" value="5"/>
</dbReference>
<accession>A0A061F8J0</accession>
<dbReference type="Pfam" id="PF12799">
    <property type="entry name" value="LRR_4"/>
    <property type="match status" value="1"/>
</dbReference>
<comment type="similarity">
    <text evidence="2">Belongs to the RLP family.</text>
</comment>
<dbReference type="InterPro" id="IPR032675">
    <property type="entry name" value="LRR_dom_sf"/>
</dbReference>
<evidence type="ECO:0000256" key="12">
    <source>
        <dbReference type="SAM" id="Phobius"/>
    </source>
</evidence>
<dbReference type="InterPro" id="IPR001611">
    <property type="entry name" value="Leu-rich_rpt"/>
</dbReference>
<keyword evidence="5 12" id="KW-0812">Transmembrane</keyword>
<evidence type="ECO:0000256" key="10">
    <source>
        <dbReference type="ARBA" id="ARBA00023170"/>
    </source>
</evidence>
<keyword evidence="4" id="KW-0433">Leucine-rich repeat</keyword>
<keyword evidence="6" id="KW-0732">Signal</keyword>
<evidence type="ECO:0000256" key="5">
    <source>
        <dbReference type="ARBA" id="ARBA00022692"/>
    </source>
</evidence>
<evidence type="ECO:0000256" key="8">
    <source>
        <dbReference type="ARBA" id="ARBA00022989"/>
    </source>
</evidence>
<dbReference type="HOGENOM" id="CLU_236622_0_0_1"/>
<dbReference type="Gramene" id="EOY13371">
    <property type="protein sequence ID" value="EOY13371"/>
    <property type="gene ID" value="TCM_031931"/>
</dbReference>
<dbReference type="FunFam" id="3.80.10.10:FF:000095">
    <property type="entry name" value="LRR receptor-like serine/threonine-protein kinase GSO1"/>
    <property type="match status" value="1"/>
</dbReference>
<keyword evidence="14" id="KW-1185">Reference proteome</keyword>
<keyword evidence="10" id="KW-0675">Receptor</keyword>
<dbReference type="FunFam" id="3.80.10.10:FF:000213">
    <property type="entry name" value="Tyrosine-sulfated glycopeptide receptor 1"/>
    <property type="match status" value="2"/>
</dbReference>
<protein>
    <submittedName>
        <fullName evidence="13">Uncharacterized protein</fullName>
    </submittedName>
</protein>
<dbReference type="InterPro" id="IPR003591">
    <property type="entry name" value="Leu-rich_rpt_typical-subtyp"/>
</dbReference>
<dbReference type="InterPro" id="IPR046956">
    <property type="entry name" value="RLP23-like"/>
</dbReference>
<dbReference type="Gene3D" id="3.80.10.10">
    <property type="entry name" value="Ribonuclease Inhibitor"/>
    <property type="match status" value="7"/>
</dbReference>
<dbReference type="Pfam" id="PF00560">
    <property type="entry name" value="LRR_1"/>
    <property type="match status" value="4"/>
</dbReference>
<dbReference type="FunFam" id="3.80.10.10:FF:000111">
    <property type="entry name" value="LRR receptor-like serine/threonine-protein kinase ERECTA"/>
    <property type="match status" value="1"/>
</dbReference>
<dbReference type="EMBL" id="CM001885">
    <property type="protein sequence ID" value="EOY13371.1"/>
    <property type="molecule type" value="Genomic_DNA"/>
</dbReference>
<evidence type="ECO:0000256" key="2">
    <source>
        <dbReference type="ARBA" id="ARBA00009592"/>
    </source>
</evidence>
<evidence type="ECO:0000256" key="4">
    <source>
        <dbReference type="ARBA" id="ARBA00022614"/>
    </source>
</evidence>
<evidence type="ECO:0000256" key="1">
    <source>
        <dbReference type="ARBA" id="ARBA00004251"/>
    </source>
</evidence>
<evidence type="ECO:0000256" key="11">
    <source>
        <dbReference type="ARBA" id="ARBA00023180"/>
    </source>
</evidence>
<feature type="transmembrane region" description="Helical" evidence="12">
    <location>
        <begin position="1409"/>
        <end position="1429"/>
    </location>
</feature>
<dbReference type="eggNOG" id="KOG0619">
    <property type="taxonomic scope" value="Eukaryota"/>
</dbReference>
<evidence type="ECO:0000256" key="9">
    <source>
        <dbReference type="ARBA" id="ARBA00023136"/>
    </source>
</evidence>
<evidence type="ECO:0000256" key="6">
    <source>
        <dbReference type="ARBA" id="ARBA00022729"/>
    </source>
</evidence>
<keyword evidence="7" id="KW-0677">Repeat</keyword>
<sequence length="1862" mass="207928">MIGEIPSAICNLMSISILDLANNNLSGAIPECLCSEETMLGLYILDLHMNKFHGNIPDSFVVGNELQTLNLQNNDFDVPFPKSLVNCHDLEVLNLGNNRINDTFPHWLGTLPQLKVIIFALQLFPCFKGMMNLSNVEMKYMENPNGYYHFSLFVTMKGLDIEVERVLTVFTAVDFSSNKFQGKIPEIVGSLTSLQILNFSHNNLTGHIPSSLGNLAALESLHLSSNKLVGEIPTQLTGLKFLGVLNLSQNQLVGHIPQGNQFNTFLNDSYGGNLGLCGFPVSKTCGKEDTQEPPESVFHEEGIFSSPLDWKFAMMGYGCGLLLGLSAGYIILAIGKPEWLATMVQKQRPSWFHNEGQALLLFKQTLFIDHTASLLCNSNYGSPTYSFPKTDSWKEDSDFCLWDEVTCDGVTGHVIGLDLSCSWLYGTIPSNSTLFLLQHLKRLNLAFNNFGQSKISARFGQFPNLTHLNLSTSFFSGQVPSEISHLSKLVSLDLSRFSLPGVGEQEPFHALKLETTTLKRLAQNFSEVKELFLAGIDMCSADPVHLVNLSSSLTSLSLDDCGLNGTISDIIFQFPNLKLLKLGNNPDLLVYLPKSNGTNTLEVLDLKQTILVGELSDSIRGLKSLKSLNVANCDLNGSIPGHIPSSIFQLVNLTVLDLSLNNFSGIVESDMFSQLQNLESLDLSLNSLSLSSENHVDYTWTKLQSLSLSSCNLSEFPNFLRGSKALKFLDLSKNRIQGKIPKWTWNVGKESLLHLYLDHNFLTGHLQFPWRNAVILYLQSNLFQGVLPIPPVQISFFSIANNYMTGEIPSFICRGVIPEVILKLNSLIVFNLSHDNFFGHIPPSIGNLTNLEWLDFSLNKLIGKIPRELVDLTFLAILNLSKNQLVGPIPQAKQFNTYENSSYEGNVGLCGFPLLKACNEIEMQKPTIAMKESGIGYGWKVVLMGFSSNSSLEVFLTSKNNLIGEIPSSICNLMSISILDLSNNKLSGAIPDCLISRGKIPNLTVLDLHTNKFHGNIPDSLVVGNKLQILNLNNNDFDGPLPKSLENCHDLQVLNLGNNKINDTFPHWLGTLPRLEVLVLRSNYFHGQIRPSENESHFPALGILDLSHNEFSGFLPTTYFKNFRGNNLQILNLNNNDFDGPFPKSLENCRDLQVLNLGNNKINDTFPHWLGTLPQLQVLVLRSNYFHGQIRPSENESHFSALRILDLSNNEFSGFLPTTYFKSFEGMMNLSNVQTKSMEDFNLYYNFSVRVRVKNLDVELKRILTLFTTIDMSSNKFLGKIPEIVGDLISLQVLNFSHNSLTGDIPSSLGNLTALESLDLSTNKLVGQIPMQLIGLIFLEVLNLSQNQLVGLIPQGNQFNTFLNDSYGGNLGLCGFPVSKRCGKDEEQEPPESVFHEEGIFPCPLNWKFVMMGYGCGLVLGLSAGYIMLTIRKPEWLVRMGLDSLAVFSLFVLTVLIPEGTVTCELVTCLCTLMNEITRLSKERTCKRVTEVIRFQFKVEFFQQVIQRKNLIQHNLKNSLDDGMSSYGLVLVVRGHLFRALTTLLFIYNNLIGPIDPFEKVASLEIVSLQNNEINGPIPSSIFKLVNITHLDLSSNKSDGIFKFDKLSKLTYLWALSVSNNALLSLTSGSNANYSLPKLELSSCNVREFPNFVRNLEGLIYLNLSYNKIRVIEATMFLKLQSLDSLDLSHNIPLSQSNNSNVSFVLPNLSFYRCLLAMSNLNVLDLHTNKFHGNIPNSFVANNKLPMLNLNNNDFGGPFPKSLVNCHDLEVLNLGNNKMNDTFPYWLGTLPQLQVLVLRSNYFHGQINPSENESRFSALRILDLSNNEFFGLLPTTYLKSFKGLMTLYNVQRTSMEDLLRIQ</sequence>
<dbReference type="SUPFAM" id="SSF52047">
    <property type="entry name" value="RNI-like"/>
    <property type="match status" value="2"/>
</dbReference>
<dbReference type="InterPro" id="IPR025875">
    <property type="entry name" value="Leu-rich_rpt_4"/>
</dbReference>
<evidence type="ECO:0000256" key="7">
    <source>
        <dbReference type="ARBA" id="ARBA00022737"/>
    </source>
</evidence>
<dbReference type="PANTHER" id="PTHR48061">
    <property type="entry name" value="LEUCINE-RICH REPEAT RECEPTOR PROTEIN KINASE EMS1-LIKE-RELATED"/>
    <property type="match status" value="1"/>
</dbReference>
<keyword evidence="8 12" id="KW-1133">Transmembrane helix</keyword>
<dbReference type="InParanoid" id="A0A061F8J0"/>
<proteinExistence type="inferred from homology"/>
<keyword evidence="3" id="KW-1003">Cell membrane</keyword>
<dbReference type="OMA" id="DLHTNKF"/>
<reference evidence="13 14" key="1">
    <citation type="journal article" date="2013" name="Genome Biol.">
        <title>The genome sequence of the most widely cultivated cacao type and its use to identify candidate genes regulating pod color.</title>
        <authorList>
            <person name="Motamayor J.C."/>
            <person name="Mockaitis K."/>
            <person name="Schmutz J."/>
            <person name="Haiminen N."/>
            <person name="Iii D.L."/>
            <person name="Cornejo O."/>
            <person name="Findley S.D."/>
            <person name="Zheng P."/>
            <person name="Utro F."/>
            <person name="Royaert S."/>
            <person name="Saski C."/>
            <person name="Jenkins J."/>
            <person name="Podicheti R."/>
            <person name="Zhao M."/>
            <person name="Scheffler B.E."/>
            <person name="Stack J.C."/>
            <person name="Feltus F.A."/>
            <person name="Mustiga G.M."/>
            <person name="Amores F."/>
            <person name="Phillips W."/>
            <person name="Marelli J.P."/>
            <person name="May G.D."/>
            <person name="Shapiro H."/>
            <person name="Ma J."/>
            <person name="Bustamante C.D."/>
            <person name="Schnell R.J."/>
            <person name="Main D."/>
            <person name="Gilbert D."/>
            <person name="Parida L."/>
            <person name="Kuhn D.N."/>
        </authorList>
    </citation>
    <scope>NUCLEOTIDE SEQUENCE [LARGE SCALE GENOMIC DNA]</scope>
    <source>
        <strain evidence="14">cv. Matina 1-6</strain>
    </source>
</reference>
<dbReference type="SMART" id="SM00369">
    <property type="entry name" value="LRR_TYP"/>
    <property type="match status" value="19"/>
</dbReference>
<name>A0A061F8J0_THECC</name>
<dbReference type="PROSITE" id="PS51450">
    <property type="entry name" value="LRR"/>
    <property type="match status" value="1"/>
</dbReference>
<dbReference type="FunFam" id="3.80.10.10:FF:000041">
    <property type="entry name" value="LRR receptor-like serine/threonine-protein kinase ERECTA"/>
    <property type="match status" value="1"/>
</dbReference>
<dbReference type="GO" id="GO:0005886">
    <property type="term" value="C:plasma membrane"/>
    <property type="evidence" value="ECO:0007669"/>
    <property type="project" value="UniProtKB-SubCell"/>
</dbReference>
<dbReference type="SUPFAM" id="SSF52058">
    <property type="entry name" value="L domain-like"/>
    <property type="match status" value="3"/>
</dbReference>